<feature type="non-terminal residue" evidence="1">
    <location>
        <position position="1"/>
    </location>
</feature>
<proteinExistence type="predicted"/>
<dbReference type="GeneID" id="19140580"/>
<dbReference type="AlphaFoldDB" id="M2SRJ4"/>
<dbReference type="EMBL" id="KB445637">
    <property type="protein sequence ID" value="EMD69863.1"/>
    <property type="molecule type" value="Genomic_DNA"/>
</dbReference>
<dbReference type="HOGENOM" id="CLU_3147158_0_0_1"/>
<dbReference type="Proteomes" id="UP000016934">
    <property type="component" value="Unassembled WGS sequence"/>
</dbReference>
<evidence type="ECO:0000313" key="2">
    <source>
        <dbReference type="Proteomes" id="UP000016934"/>
    </source>
</evidence>
<reference evidence="2" key="2">
    <citation type="journal article" date="2013" name="PLoS Genet.">
        <title>Comparative genome structure, secondary metabolite, and effector coding capacity across Cochliobolus pathogens.</title>
        <authorList>
            <person name="Condon B.J."/>
            <person name="Leng Y."/>
            <person name="Wu D."/>
            <person name="Bushley K.E."/>
            <person name="Ohm R.A."/>
            <person name="Otillar R."/>
            <person name="Martin J."/>
            <person name="Schackwitz W."/>
            <person name="Grimwood J."/>
            <person name="MohdZainudin N."/>
            <person name="Xue C."/>
            <person name="Wang R."/>
            <person name="Manning V.A."/>
            <person name="Dhillon B."/>
            <person name="Tu Z.J."/>
            <person name="Steffenson B.J."/>
            <person name="Salamov A."/>
            <person name="Sun H."/>
            <person name="Lowry S."/>
            <person name="LaButti K."/>
            <person name="Han J."/>
            <person name="Copeland A."/>
            <person name="Lindquist E."/>
            <person name="Barry K."/>
            <person name="Schmutz J."/>
            <person name="Baker S.E."/>
            <person name="Ciuffetti L.M."/>
            <person name="Grigoriev I.V."/>
            <person name="Zhong S."/>
            <person name="Turgeon B.G."/>
        </authorList>
    </citation>
    <scope>NUCLEOTIDE SEQUENCE [LARGE SCALE GENOMIC DNA]</scope>
    <source>
        <strain evidence="2">ND90Pr / ATCC 201652</strain>
    </source>
</reference>
<gene>
    <name evidence="1" type="ORF">COCSADRAFT_76767</name>
</gene>
<protein>
    <submittedName>
        <fullName evidence="1">Uncharacterized protein</fullName>
    </submittedName>
</protein>
<organism evidence="1 2">
    <name type="scientific">Cochliobolus sativus (strain ND90Pr / ATCC 201652)</name>
    <name type="common">Common root rot and spot blotch fungus</name>
    <name type="synonym">Bipolaris sorokiniana</name>
    <dbReference type="NCBI Taxonomy" id="665912"/>
    <lineage>
        <taxon>Eukaryota</taxon>
        <taxon>Fungi</taxon>
        <taxon>Dikarya</taxon>
        <taxon>Ascomycota</taxon>
        <taxon>Pezizomycotina</taxon>
        <taxon>Dothideomycetes</taxon>
        <taxon>Pleosporomycetidae</taxon>
        <taxon>Pleosporales</taxon>
        <taxon>Pleosporineae</taxon>
        <taxon>Pleosporaceae</taxon>
        <taxon>Bipolaris</taxon>
    </lineage>
</organism>
<name>M2SRJ4_COCSN</name>
<sequence length="49" mass="5812">FNFKITYRVGTLNRVVDALSRRSNLRKEGYKELYNALLKIMLNSSLKYN</sequence>
<reference evidence="1 2" key="1">
    <citation type="journal article" date="2012" name="PLoS Pathog.">
        <title>Diverse lifestyles and strategies of plant pathogenesis encoded in the genomes of eighteen Dothideomycetes fungi.</title>
        <authorList>
            <person name="Ohm R.A."/>
            <person name="Feau N."/>
            <person name="Henrissat B."/>
            <person name="Schoch C.L."/>
            <person name="Horwitz B.A."/>
            <person name="Barry K.W."/>
            <person name="Condon B.J."/>
            <person name="Copeland A.C."/>
            <person name="Dhillon B."/>
            <person name="Glaser F."/>
            <person name="Hesse C.N."/>
            <person name="Kosti I."/>
            <person name="LaButti K."/>
            <person name="Lindquist E.A."/>
            <person name="Lucas S."/>
            <person name="Salamov A.A."/>
            <person name="Bradshaw R.E."/>
            <person name="Ciuffetti L."/>
            <person name="Hamelin R.C."/>
            <person name="Kema G.H.J."/>
            <person name="Lawrence C."/>
            <person name="Scott J.A."/>
            <person name="Spatafora J.W."/>
            <person name="Turgeon B.G."/>
            <person name="de Wit P.J.G.M."/>
            <person name="Zhong S."/>
            <person name="Goodwin S.B."/>
            <person name="Grigoriev I.V."/>
        </authorList>
    </citation>
    <scope>NUCLEOTIDE SEQUENCE [LARGE SCALE GENOMIC DNA]</scope>
    <source>
        <strain evidence="2">ND90Pr / ATCC 201652</strain>
    </source>
</reference>
<evidence type="ECO:0000313" key="1">
    <source>
        <dbReference type="EMBL" id="EMD69863.1"/>
    </source>
</evidence>
<keyword evidence="2" id="KW-1185">Reference proteome</keyword>
<dbReference type="KEGG" id="bsc:COCSADRAFT_76767"/>
<dbReference type="RefSeq" id="XP_007695063.1">
    <property type="nucleotide sequence ID" value="XM_007696873.1"/>
</dbReference>
<dbReference type="OrthoDB" id="3689183at2759"/>
<accession>M2SRJ4</accession>